<keyword evidence="1" id="KW-1133">Transmembrane helix</keyword>
<sequence length="57" mass="5782">MAKPTPLQVRNIIMAVLMAIAAGWNFLRGGPVWLTAIFAVGCVLAVGSAALNGGASN</sequence>
<dbReference type="EMBL" id="BSTI01000005">
    <property type="protein sequence ID" value="GLY66232.1"/>
    <property type="molecule type" value="Genomic_DNA"/>
</dbReference>
<dbReference type="RefSeq" id="WP_285487099.1">
    <property type="nucleotide sequence ID" value="NZ_BSTI01000005.1"/>
</dbReference>
<keyword evidence="1" id="KW-0472">Membrane</keyword>
<proteinExistence type="predicted"/>
<dbReference type="Proteomes" id="UP001165136">
    <property type="component" value="Unassembled WGS sequence"/>
</dbReference>
<name>A0A9W6VG75_9PSEU</name>
<keyword evidence="3" id="KW-1185">Reference proteome</keyword>
<evidence type="ECO:0000313" key="2">
    <source>
        <dbReference type="EMBL" id="GLY66232.1"/>
    </source>
</evidence>
<accession>A0A9W6VG75</accession>
<gene>
    <name evidence="2" type="ORF">Atai01_28510</name>
</gene>
<reference evidence="2" key="1">
    <citation type="submission" date="2023-03" db="EMBL/GenBank/DDBJ databases">
        <title>Amycolatopsis taiwanensis NBRC 103393.</title>
        <authorList>
            <person name="Ichikawa N."/>
            <person name="Sato H."/>
            <person name="Tonouchi N."/>
        </authorList>
    </citation>
    <scope>NUCLEOTIDE SEQUENCE</scope>
    <source>
        <strain evidence="2">NBRC 103393</strain>
    </source>
</reference>
<dbReference type="AlphaFoldDB" id="A0A9W6VG75"/>
<feature type="transmembrane region" description="Helical" evidence="1">
    <location>
        <begin position="32"/>
        <end position="51"/>
    </location>
</feature>
<protein>
    <submittedName>
        <fullName evidence="2">Uncharacterized protein</fullName>
    </submittedName>
</protein>
<organism evidence="2 3">
    <name type="scientific">Amycolatopsis taiwanensis</name>
    <dbReference type="NCBI Taxonomy" id="342230"/>
    <lineage>
        <taxon>Bacteria</taxon>
        <taxon>Bacillati</taxon>
        <taxon>Actinomycetota</taxon>
        <taxon>Actinomycetes</taxon>
        <taxon>Pseudonocardiales</taxon>
        <taxon>Pseudonocardiaceae</taxon>
        <taxon>Amycolatopsis</taxon>
    </lineage>
</organism>
<feature type="transmembrane region" description="Helical" evidence="1">
    <location>
        <begin position="7"/>
        <end position="26"/>
    </location>
</feature>
<keyword evidence="1" id="KW-0812">Transmembrane</keyword>
<evidence type="ECO:0000256" key="1">
    <source>
        <dbReference type="SAM" id="Phobius"/>
    </source>
</evidence>
<evidence type="ECO:0000313" key="3">
    <source>
        <dbReference type="Proteomes" id="UP001165136"/>
    </source>
</evidence>
<comment type="caution">
    <text evidence="2">The sequence shown here is derived from an EMBL/GenBank/DDBJ whole genome shotgun (WGS) entry which is preliminary data.</text>
</comment>